<proteinExistence type="predicted"/>
<comment type="caution">
    <text evidence="2">The sequence shown here is derived from an EMBL/GenBank/DDBJ whole genome shotgun (WGS) entry which is preliminary data.</text>
</comment>
<name>A0A9N9EAT7_9GLOM</name>
<keyword evidence="3" id="KW-1185">Reference proteome</keyword>
<dbReference type="OrthoDB" id="6247875at2759"/>
<evidence type="ECO:0000313" key="2">
    <source>
        <dbReference type="EMBL" id="CAG8664797.1"/>
    </source>
</evidence>
<dbReference type="Proteomes" id="UP000789570">
    <property type="component" value="Unassembled WGS sequence"/>
</dbReference>
<feature type="compositionally biased region" description="Low complexity" evidence="1">
    <location>
        <begin position="91"/>
        <end position="102"/>
    </location>
</feature>
<dbReference type="EMBL" id="CAJVPQ010005148">
    <property type="protein sequence ID" value="CAG8664797.1"/>
    <property type="molecule type" value="Genomic_DNA"/>
</dbReference>
<evidence type="ECO:0000256" key="1">
    <source>
        <dbReference type="SAM" id="MobiDB-lite"/>
    </source>
</evidence>
<feature type="region of interest" description="Disordered" evidence="1">
    <location>
        <begin position="81"/>
        <end position="103"/>
    </location>
</feature>
<dbReference type="Gene3D" id="1.10.30.10">
    <property type="entry name" value="High mobility group box domain"/>
    <property type="match status" value="1"/>
</dbReference>
<accession>A0A9N9EAT7</accession>
<protein>
    <submittedName>
        <fullName evidence="2">17073_t:CDS:1</fullName>
    </submittedName>
</protein>
<evidence type="ECO:0000313" key="3">
    <source>
        <dbReference type="Proteomes" id="UP000789570"/>
    </source>
</evidence>
<gene>
    <name evidence="2" type="ORF">FCALED_LOCUS11720</name>
</gene>
<dbReference type="SUPFAM" id="SSF47095">
    <property type="entry name" value="HMG-box"/>
    <property type="match status" value="1"/>
</dbReference>
<dbReference type="AlphaFoldDB" id="A0A9N9EAT7"/>
<dbReference type="InterPro" id="IPR036910">
    <property type="entry name" value="HMG_box_dom_sf"/>
</dbReference>
<sequence>MPDVCRQAKLIWHDIPQDVKDLYDNLALQAQHLHSEMFPNYKFSPKKRTTFKPYVPVQEDQGLCMSKFTVNEFFKEIHTSVPSSPTPLSPLSPNSSISDSPNPEQPFLQNDPFLVDPCLPEDNLFFPGVNISPELDRYFREFEECSIGYYLNSFIKS</sequence>
<reference evidence="2" key="1">
    <citation type="submission" date="2021-06" db="EMBL/GenBank/DDBJ databases">
        <authorList>
            <person name="Kallberg Y."/>
            <person name="Tangrot J."/>
            <person name="Rosling A."/>
        </authorList>
    </citation>
    <scope>NUCLEOTIDE SEQUENCE</scope>
    <source>
        <strain evidence="2">UK204</strain>
    </source>
</reference>
<organism evidence="2 3">
    <name type="scientific">Funneliformis caledonium</name>
    <dbReference type="NCBI Taxonomy" id="1117310"/>
    <lineage>
        <taxon>Eukaryota</taxon>
        <taxon>Fungi</taxon>
        <taxon>Fungi incertae sedis</taxon>
        <taxon>Mucoromycota</taxon>
        <taxon>Glomeromycotina</taxon>
        <taxon>Glomeromycetes</taxon>
        <taxon>Glomerales</taxon>
        <taxon>Glomeraceae</taxon>
        <taxon>Funneliformis</taxon>
    </lineage>
</organism>